<dbReference type="AlphaFoldDB" id="A0A0D2LV79"/>
<reference evidence="3" key="1">
    <citation type="submission" date="2014-04" db="EMBL/GenBank/DDBJ databases">
        <title>Evolutionary Origins and Diversification of the Mycorrhizal Mutualists.</title>
        <authorList>
            <consortium name="DOE Joint Genome Institute"/>
            <consortium name="Mycorrhizal Genomics Consortium"/>
            <person name="Kohler A."/>
            <person name="Kuo A."/>
            <person name="Nagy L.G."/>
            <person name="Floudas D."/>
            <person name="Copeland A."/>
            <person name="Barry K.W."/>
            <person name="Cichocki N."/>
            <person name="Veneault-Fourrey C."/>
            <person name="LaButti K."/>
            <person name="Lindquist E.A."/>
            <person name="Lipzen A."/>
            <person name="Lundell T."/>
            <person name="Morin E."/>
            <person name="Murat C."/>
            <person name="Riley R."/>
            <person name="Ohm R."/>
            <person name="Sun H."/>
            <person name="Tunlid A."/>
            <person name="Henrissat B."/>
            <person name="Grigoriev I.V."/>
            <person name="Hibbett D.S."/>
            <person name="Martin F."/>
        </authorList>
    </citation>
    <scope>NUCLEOTIDE SEQUENCE [LARGE SCALE GENOMIC DNA]</scope>
    <source>
        <strain evidence="3">FD-334 SS-4</strain>
    </source>
</reference>
<protein>
    <submittedName>
        <fullName evidence="2">Uncharacterized protein</fullName>
    </submittedName>
</protein>
<evidence type="ECO:0000313" key="3">
    <source>
        <dbReference type="Proteomes" id="UP000054270"/>
    </source>
</evidence>
<accession>A0A0D2LV79</accession>
<gene>
    <name evidence="2" type="ORF">HYPSUDRAFT_59227</name>
</gene>
<evidence type="ECO:0000256" key="1">
    <source>
        <dbReference type="SAM" id="MobiDB-lite"/>
    </source>
</evidence>
<organism evidence="2 3">
    <name type="scientific">Hypholoma sublateritium (strain FD-334 SS-4)</name>
    <dbReference type="NCBI Taxonomy" id="945553"/>
    <lineage>
        <taxon>Eukaryota</taxon>
        <taxon>Fungi</taxon>
        <taxon>Dikarya</taxon>
        <taxon>Basidiomycota</taxon>
        <taxon>Agaricomycotina</taxon>
        <taxon>Agaricomycetes</taxon>
        <taxon>Agaricomycetidae</taxon>
        <taxon>Agaricales</taxon>
        <taxon>Agaricineae</taxon>
        <taxon>Strophariaceae</taxon>
        <taxon>Hypholoma</taxon>
    </lineage>
</organism>
<dbReference type="EMBL" id="KN817668">
    <property type="protein sequence ID" value="KJA14708.1"/>
    <property type="molecule type" value="Genomic_DNA"/>
</dbReference>
<name>A0A0D2LV79_HYPSF</name>
<evidence type="ECO:0000313" key="2">
    <source>
        <dbReference type="EMBL" id="KJA14708.1"/>
    </source>
</evidence>
<sequence>MTALPPVRFQPYTLPILVSRGPADTSFRLHQLISFPSQSRKMHFVLFLRDFCQARRQGEWAAVPGDESFAKALEYAAFHQCRVYDLTVKKTPVVRENVGRRHVGREDNDDGENSGGWESDVGLLSKEIFQIY</sequence>
<dbReference type="Proteomes" id="UP000054270">
    <property type="component" value="Unassembled WGS sequence"/>
</dbReference>
<keyword evidence="3" id="KW-1185">Reference proteome</keyword>
<proteinExistence type="predicted"/>
<feature type="region of interest" description="Disordered" evidence="1">
    <location>
        <begin position="99"/>
        <end position="118"/>
    </location>
</feature>